<evidence type="ECO:0000256" key="9">
    <source>
        <dbReference type="ARBA" id="ARBA00023136"/>
    </source>
</evidence>
<dbReference type="OMA" id="CITIATS"/>
<sequence>MVLSDLILGMLFLSQTGVGVLGNTMLLTVYVNIFISQPHQKKPTDLILLHLTVANTVILLTRGMPETLVAFGINNIVDDVGCQVLMYINRVARGLSICTTCLLSVFQAITISLSTSPLAKFKLRAPSYILPSFFFFWIFNLLIYIEVAASTRATKNVTIKKYTYIFKYCSLLPRDNYISAAVSLTATTFRDLFFVFLMSWASGYMVTVLYRHRKQVQHIHSSNLSPKSSLEIRAIQTILLLVSFFICFYWINCCITLYLSLMKEVNGQLQNASSFLSACYSSLCPFVLIKRDPRAMRTQCGLLSLFPKGQEGLWR</sequence>
<feature type="transmembrane region" description="Helical" evidence="13">
    <location>
        <begin position="94"/>
        <end position="113"/>
    </location>
</feature>
<evidence type="ECO:0000256" key="8">
    <source>
        <dbReference type="ARBA" id="ARBA00023040"/>
    </source>
</evidence>
<dbReference type="GO" id="GO:0019236">
    <property type="term" value="P:response to pheromone"/>
    <property type="evidence" value="ECO:0007669"/>
    <property type="project" value="UniProtKB-KW"/>
</dbReference>
<comment type="function">
    <text evidence="1">Putative pheromone receptor.</text>
</comment>
<dbReference type="InterPro" id="IPR017452">
    <property type="entry name" value="GPCR_Rhodpsn_7TM"/>
</dbReference>
<feature type="transmembrane region" description="Helical" evidence="13">
    <location>
        <begin position="230"/>
        <end position="251"/>
    </location>
</feature>
<dbReference type="eggNOG" id="ENOG502RD1P">
    <property type="taxonomic scope" value="Eukaryota"/>
</dbReference>
<dbReference type="PROSITE" id="PS50262">
    <property type="entry name" value="G_PROTEIN_RECEP_F1_2"/>
    <property type="match status" value="1"/>
</dbReference>
<keyword evidence="9 13" id="KW-0472">Membrane</keyword>
<keyword evidence="6 13" id="KW-0812">Transmembrane</keyword>
<dbReference type="GO" id="GO:0016503">
    <property type="term" value="F:pheromone receptor activity"/>
    <property type="evidence" value="ECO:0007669"/>
    <property type="project" value="InterPro"/>
</dbReference>
<keyword evidence="8 13" id="KW-0297">G-protein coupled receptor</keyword>
<evidence type="ECO:0000256" key="3">
    <source>
        <dbReference type="ARBA" id="ARBA00010663"/>
    </source>
</evidence>
<evidence type="ECO:0000256" key="13">
    <source>
        <dbReference type="RuleBase" id="RU364061"/>
    </source>
</evidence>
<dbReference type="InterPro" id="IPR004072">
    <property type="entry name" value="Vmron_rcpt_1"/>
</dbReference>
<evidence type="ECO:0000256" key="12">
    <source>
        <dbReference type="ARBA" id="ARBA00023224"/>
    </source>
</evidence>
<keyword evidence="5 13" id="KW-0589">Pheromone response</keyword>
<dbReference type="Gene3D" id="1.20.1070.10">
    <property type="entry name" value="Rhodopsin 7-helix transmembrane proteins"/>
    <property type="match status" value="1"/>
</dbReference>
<dbReference type="FunCoup" id="F7DGI9">
    <property type="interactions" value="3"/>
</dbReference>
<dbReference type="Proteomes" id="UP000002279">
    <property type="component" value="Chromosome X3"/>
</dbReference>
<keyword evidence="4 13" id="KW-1003">Cell membrane</keyword>
<feature type="domain" description="G-protein coupled receptors family 1 profile" evidence="14">
    <location>
        <begin position="22"/>
        <end position="288"/>
    </location>
</feature>
<feature type="transmembrane region" description="Helical" evidence="13">
    <location>
        <begin position="271"/>
        <end position="289"/>
    </location>
</feature>
<dbReference type="Pfam" id="PF03402">
    <property type="entry name" value="V1R"/>
    <property type="match status" value="1"/>
</dbReference>
<organism evidence="15 16">
    <name type="scientific">Ornithorhynchus anatinus</name>
    <name type="common">Duckbill platypus</name>
    <dbReference type="NCBI Taxonomy" id="9258"/>
    <lineage>
        <taxon>Eukaryota</taxon>
        <taxon>Metazoa</taxon>
        <taxon>Chordata</taxon>
        <taxon>Craniata</taxon>
        <taxon>Vertebrata</taxon>
        <taxon>Euteleostomi</taxon>
        <taxon>Mammalia</taxon>
        <taxon>Monotremata</taxon>
        <taxon>Ornithorhynchidae</taxon>
        <taxon>Ornithorhynchus</taxon>
    </lineage>
</organism>
<comment type="similarity">
    <text evidence="3 13">Belongs to the G-protein coupled receptor 1 family.</text>
</comment>
<evidence type="ECO:0000256" key="10">
    <source>
        <dbReference type="ARBA" id="ARBA00023170"/>
    </source>
</evidence>
<evidence type="ECO:0000256" key="4">
    <source>
        <dbReference type="ARBA" id="ARBA00022475"/>
    </source>
</evidence>
<dbReference type="PANTHER" id="PTHR24062">
    <property type="entry name" value="VOMERONASAL TYPE-1 RECEPTOR"/>
    <property type="match status" value="1"/>
</dbReference>
<evidence type="ECO:0000313" key="15">
    <source>
        <dbReference type="Ensembl" id="ENSOANP00000005661.3"/>
    </source>
</evidence>
<dbReference type="Ensembl" id="ENSOANT00000005663.3">
    <property type="protein sequence ID" value="ENSOANP00000005661.3"/>
    <property type="gene ID" value="ENSOANG00000047171.1"/>
</dbReference>
<evidence type="ECO:0000256" key="5">
    <source>
        <dbReference type="ARBA" id="ARBA00022507"/>
    </source>
</evidence>
<name>F7DGI9_ORNAN</name>
<dbReference type="InParanoid" id="F7DGI9"/>
<keyword evidence="11" id="KW-0325">Glycoprotein</keyword>
<evidence type="ECO:0000256" key="1">
    <source>
        <dbReference type="ARBA" id="ARBA00003878"/>
    </source>
</evidence>
<dbReference type="GO" id="GO:0005886">
    <property type="term" value="C:plasma membrane"/>
    <property type="evidence" value="ECO:0000318"/>
    <property type="project" value="GO_Central"/>
</dbReference>
<dbReference type="AlphaFoldDB" id="F7DGI9"/>
<dbReference type="PRINTS" id="PR01534">
    <property type="entry name" value="VOMERONASL1R"/>
</dbReference>
<feature type="transmembrane region" description="Helical" evidence="13">
    <location>
        <begin position="6"/>
        <end position="34"/>
    </location>
</feature>
<keyword evidence="10 13" id="KW-0675">Receptor</keyword>
<keyword evidence="12 13" id="KW-0807">Transducer</keyword>
<evidence type="ECO:0000313" key="16">
    <source>
        <dbReference type="Proteomes" id="UP000002279"/>
    </source>
</evidence>
<dbReference type="GO" id="GO:0005550">
    <property type="term" value="F:pheromone binding"/>
    <property type="evidence" value="ECO:0000318"/>
    <property type="project" value="GO_Central"/>
</dbReference>
<protein>
    <recommendedName>
        <fullName evidence="13">Vomeronasal type-1 receptor</fullName>
    </recommendedName>
</protein>
<evidence type="ECO:0000256" key="6">
    <source>
        <dbReference type="ARBA" id="ARBA00022692"/>
    </source>
</evidence>
<keyword evidence="7 13" id="KW-1133">Transmembrane helix</keyword>
<evidence type="ECO:0000259" key="14">
    <source>
        <dbReference type="PROSITE" id="PS50262"/>
    </source>
</evidence>
<proteinExistence type="inferred from homology"/>
<keyword evidence="16" id="KW-1185">Reference proteome</keyword>
<evidence type="ECO:0000256" key="2">
    <source>
        <dbReference type="ARBA" id="ARBA00004651"/>
    </source>
</evidence>
<feature type="transmembrane region" description="Helical" evidence="13">
    <location>
        <begin position="125"/>
        <end position="145"/>
    </location>
</feature>
<evidence type="ECO:0000256" key="11">
    <source>
        <dbReference type="ARBA" id="ARBA00023180"/>
    </source>
</evidence>
<dbReference type="GeneTree" id="ENSGT00960000186612"/>
<dbReference type="FunFam" id="1.20.1070.10:FF:000033">
    <property type="entry name" value="Vomeronasal type-1 receptor"/>
    <property type="match status" value="1"/>
</dbReference>
<reference evidence="15" key="3">
    <citation type="submission" date="2025-09" db="UniProtKB">
        <authorList>
            <consortium name="Ensembl"/>
        </authorList>
    </citation>
    <scope>IDENTIFICATION</scope>
    <source>
        <strain evidence="15">Glennie</strain>
    </source>
</reference>
<comment type="subcellular location">
    <subcellularLocation>
        <location evidence="2 13">Cell membrane</location>
        <topology evidence="2 13">Multi-pass membrane protein</topology>
    </subcellularLocation>
</comment>
<dbReference type="HOGENOM" id="CLU_058641_0_1_1"/>
<reference evidence="15" key="2">
    <citation type="submission" date="2025-08" db="UniProtKB">
        <authorList>
            <consortium name="Ensembl"/>
        </authorList>
    </citation>
    <scope>IDENTIFICATION</scope>
    <source>
        <strain evidence="15">Glennie</strain>
    </source>
</reference>
<accession>F7DGI9</accession>
<reference evidence="15 16" key="1">
    <citation type="journal article" date="2008" name="Nature">
        <title>Genome analysis of the platypus reveals unique signatures of evolution.</title>
        <authorList>
            <person name="Warren W.C."/>
            <person name="Hillier L.W."/>
            <person name="Marshall Graves J.A."/>
            <person name="Birney E."/>
            <person name="Ponting C.P."/>
            <person name="Grutzner F."/>
            <person name="Belov K."/>
            <person name="Miller W."/>
            <person name="Clarke L."/>
            <person name="Chinwalla A.T."/>
            <person name="Yang S.P."/>
            <person name="Heger A."/>
            <person name="Locke D.P."/>
            <person name="Miethke P."/>
            <person name="Waters P.D."/>
            <person name="Veyrunes F."/>
            <person name="Fulton L."/>
            <person name="Fulton B."/>
            <person name="Graves T."/>
            <person name="Wallis J."/>
            <person name="Puente X.S."/>
            <person name="Lopez-Otin C."/>
            <person name="Ordonez G.R."/>
            <person name="Eichler E.E."/>
            <person name="Chen L."/>
            <person name="Cheng Z."/>
            <person name="Deakin J.E."/>
            <person name="Alsop A."/>
            <person name="Thompson K."/>
            <person name="Kirby P."/>
            <person name="Papenfuss A.T."/>
            <person name="Wakefield M.J."/>
            <person name="Olender T."/>
            <person name="Lancet D."/>
            <person name="Huttley G.A."/>
            <person name="Smit A.F."/>
            <person name="Pask A."/>
            <person name="Temple-Smith P."/>
            <person name="Batzer M.A."/>
            <person name="Walker J.A."/>
            <person name="Konkel M.K."/>
            <person name="Harris R.S."/>
            <person name="Whittington C.M."/>
            <person name="Wong E.S."/>
            <person name="Gemmell N.J."/>
            <person name="Buschiazzo E."/>
            <person name="Vargas Jentzsch I.M."/>
            <person name="Merkel A."/>
            <person name="Schmitz J."/>
            <person name="Zemann A."/>
            <person name="Churakov G."/>
            <person name="Kriegs J.O."/>
            <person name="Brosius J."/>
            <person name="Murchison E.P."/>
            <person name="Sachidanandam R."/>
            <person name="Smith C."/>
            <person name="Hannon G.J."/>
            <person name="Tsend-Ayush E."/>
            <person name="McMillan D."/>
            <person name="Attenborough R."/>
            <person name="Rens W."/>
            <person name="Ferguson-Smith M."/>
            <person name="Lefevre C.M."/>
            <person name="Sharp J.A."/>
            <person name="Nicholas K.R."/>
            <person name="Ray D.A."/>
            <person name="Kube M."/>
            <person name="Reinhardt R."/>
            <person name="Pringle T.H."/>
            <person name="Taylor J."/>
            <person name="Jones R.C."/>
            <person name="Nixon B."/>
            <person name="Dacheux J.L."/>
            <person name="Niwa H."/>
            <person name="Sekita Y."/>
            <person name="Huang X."/>
            <person name="Stark A."/>
            <person name="Kheradpour P."/>
            <person name="Kellis M."/>
            <person name="Flicek P."/>
            <person name="Chen Y."/>
            <person name="Webber C."/>
            <person name="Hardison R."/>
            <person name="Nelson J."/>
            <person name="Hallsworth-Pepin K."/>
            <person name="Delehaunty K."/>
            <person name="Markovic C."/>
            <person name="Minx P."/>
            <person name="Feng Y."/>
            <person name="Kremitzki C."/>
            <person name="Mitreva M."/>
            <person name="Glasscock J."/>
            <person name="Wylie T."/>
            <person name="Wohldmann P."/>
            <person name="Thiru P."/>
            <person name="Nhan M.N."/>
            <person name="Pohl C.S."/>
            <person name="Smith S.M."/>
            <person name="Hou S."/>
            <person name="Nefedov M."/>
            <person name="de Jong P.J."/>
            <person name="Renfree M.B."/>
            <person name="Mardis E.R."/>
            <person name="Wilson R.K."/>
        </authorList>
    </citation>
    <scope>NUCLEOTIDE SEQUENCE [LARGE SCALE GENOMIC DNA]</scope>
    <source>
        <strain evidence="15 16">Glennie</strain>
    </source>
</reference>
<dbReference type="SUPFAM" id="SSF81321">
    <property type="entry name" value="Family A G protein-coupled receptor-like"/>
    <property type="match status" value="1"/>
</dbReference>
<evidence type="ECO:0000256" key="7">
    <source>
        <dbReference type="ARBA" id="ARBA00022989"/>
    </source>
</evidence>
<dbReference type="GO" id="GO:0007606">
    <property type="term" value="P:sensory perception of chemical stimulus"/>
    <property type="evidence" value="ECO:0007669"/>
    <property type="project" value="UniProtKB-ARBA"/>
</dbReference>